<feature type="region of interest" description="Disordered" evidence="1">
    <location>
        <begin position="1"/>
        <end position="74"/>
    </location>
</feature>
<feature type="compositionally biased region" description="Acidic residues" evidence="1">
    <location>
        <begin position="21"/>
        <end position="30"/>
    </location>
</feature>
<accession>A0ABX1GVC5</accession>
<sequence>MTVDPTDPETFEAGTVPANPEEVEASEGDAAEQQADLAPLRDEPVPPDRSTDEADEADRAEQSRVVALDEDDYR</sequence>
<evidence type="ECO:0000256" key="1">
    <source>
        <dbReference type="SAM" id="MobiDB-lite"/>
    </source>
</evidence>
<gene>
    <name evidence="2" type="ORF">HFV08_01940</name>
</gene>
<organism evidence="2 3">
    <name type="scientific">Streptomyces physcomitrii</name>
    <dbReference type="NCBI Taxonomy" id="2724184"/>
    <lineage>
        <taxon>Bacteria</taxon>
        <taxon>Bacillati</taxon>
        <taxon>Actinomycetota</taxon>
        <taxon>Actinomycetes</taxon>
        <taxon>Kitasatosporales</taxon>
        <taxon>Streptomycetaceae</taxon>
        <taxon>Streptomyces</taxon>
    </lineage>
</organism>
<reference evidence="2 3" key="1">
    <citation type="submission" date="2020-04" db="EMBL/GenBank/DDBJ databases">
        <title>Phylogenetic Diversity and Antibacterial Activity against Ralstonia solanacearum of Endophytic Actinomycete Isolated from Moss.</title>
        <authorList>
            <person name="Zhuang X."/>
        </authorList>
    </citation>
    <scope>NUCLEOTIDE SEQUENCE [LARGE SCALE GENOMIC DNA]</scope>
    <source>
        <strain evidence="2 3">LD120</strain>
    </source>
</reference>
<protein>
    <submittedName>
        <fullName evidence="2">Uncharacterized protein</fullName>
    </submittedName>
</protein>
<dbReference type="Proteomes" id="UP000772196">
    <property type="component" value="Unassembled WGS sequence"/>
</dbReference>
<name>A0ABX1GVC5_9ACTN</name>
<comment type="caution">
    <text evidence="2">The sequence shown here is derived from an EMBL/GenBank/DDBJ whole genome shotgun (WGS) entry which is preliminary data.</text>
</comment>
<keyword evidence="3" id="KW-1185">Reference proteome</keyword>
<proteinExistence type="predicted"/>
<evidence type="ECO:0000313" key="2">
    <source>
        <dbReference type="EMBL" id="NKI40032.1"/>
    </source>
</evidence>
<evidence type="ECO:0000313" key="3">
    <source>
        <dbReference type="Proteomes" id="UP000772196"/>
    </source>
</evidence>
<feature type="compositionally biased region" description="Basic and acidic residues" evidence="1">
    <location>
        <begin position="39"/>
        <end position="62"/>
    </location>
</feature>
<dbReference type="RefSeq" id="WP_168535141.1">
    <property type="nucleotide sequence ID" value="NZ_JAAWWP010000001.1"/>
</dbReference>
<feature type="compositionally biased region" description="Acidic residues" evidence="1">
    <location>
        <begin position="1"/>
        <end position="10"/>
    </location>
</feature>
<dbReference type="EMBL" id="JAAWWP010000001">
    <property type="protein sequence ID" value="NKI40032.1"/>
    <property type="molecule type" value="Genomic_DNA"/>
</dbReference>